<dbReference type="Proteomes" id="UP000274922">
    <property type="component" value="Unassembled WGS sequence"/>
</dbReference>
<dbReference type="InterPro" id="IPR015157">
    <property type="entry name" value="TMA7"/>
</dbReference>
<feature type="region of interest" description="Disordered" evidence="1">
    <location>
        <begin position="1"/>
        <end position="63"/>
    </location>
</feature>
<keyword evidence="3" id="KW-1185">Reference proteome</keyword>
<dbReference type="STRING" id="1555241.A0A4P9WYD8"/>
<name>A0A4P9WYD8_9FUNG</name>
<proteinExistence type="predicted"/>
<evidence type="ECO:0008006" key="4">
    <source>
        <dbReference type="Google" id="ProtNLM"/>
    </source>
</evidence>
<sequence length="63" mass="6923">MSSRQGGKLKPLKQKSKQKADMDEDDIAFQAKRREEAQKLKEAQALAAKKGPLIGGGIKKSKK</sequence>
<evidence type="ECO:0000313" key="2">
    <source>
        <dbReference type="EMBL" id="RKO98511.1"/>
    </source>
</evidence>
<evidence type="ECO:0000256" key="1">
    <source>
        <dbReference type="SAM" id="MobiDB-lite"/>
    </source>
</evidence>
<protein>
    <recommendedName>
        <fullName evidence="4">Translation machinery associated TMA7</fullName>
    </recommendedName>
</protein>
<reference evidence="3" key="1">
    <citation type="journal article" date="2018" name="Nat. Microbiol.">
        <title>Leveraging single-cell genomics to expand the fungal tree of life.</title>
        <authorList>
            <person name="Ahrendt S.R."/>
            <person name="Quandt C.A."/>
            <person name="Ciobanu D."/>
            <person name="Clum A."/>
            <person name="Salamov A."/>
            <person name="Andreopoulos B."/>
            <person name="Cheng J.F."/>
            <person name="Woyke T."/>
            <person name="Pelin A."/>
            <person name="Henrissat B."/>
            <person name="Reynolds N.K."/>
            <person name="Benny G.L."/>
            <person name="Smith M.E."/>
            <person name="James T.Y."/>
            <person name="Grigoriev I.V."/>
        </authorList>
    </citation>
    <scope>NUCLEOTIDE SEQUENCE [LARGE SCALE GENOMIC DNA]</scope>
    <source>
        <strain evidence="3">ATCC 52028</strain>
    </source>
</reference>
<feature type="compositionally biased region" description="Low complexity" evidence="1">
    <location>
        <begin position="43"/>
        <end position="52"/>
    </location>
</feature>
<dbReference type="EMBL" id="ML014415">
    <property type="protein sequence ID" value="RKO98511.1"/>
    <property type="molecule type" value="Genomic_DNA"/>
</dbReference>
<feature type="compositionally biased region" description="Basic and acidic residues" evidence="1">
    <location>
        <begin position="32"/>
        <end position="42"/>
    </location>
</feature>
<accession>A0A4P9WYD8</accession>
<gene>
    <name evidence="2" type="ORF">CXG81DRAFT_28672</name>
</gene>
<dbReference type="Pfam" id="PF09072">
    <property type="entry name" value="TMA7"/>
    <property type="match status" value="1"/>
</dbReference>
<dbReference type="AlphaFoldDB" id="A0A4P9WYD8"/>
<dbReference type="PANTHER" id="PTHR28632">
    <property type="entry name" value="TRANSLATION MACHINERY-ASSOCIATED PROTEIN 7"/>
    <property type="match status" value="1"/>
</dbReference>
<evidence type="ECO:0000313" key="3">
    <source>
        <dbReference type="Proteomes" id="UP000274922"/>
    </source>
</evidence>
<feature type="compositionally biased region" description="Gly residues" evidence="1">
    <location>
        <begin position="53"/>
        <end position="63"/>
    </location>
</feature>
<organism evidence="2 3">
    <name type="scientific">Caulochytrium protostelioides</name>
    <dbReference type="NCBI Taxonomy" id="1555241"/>
    <lineage>
        <taxon>Eukaryota</taxon>
        <taxon>Fungi</taxon>
        <taxon>Fungi incertae sedis</taxon>
        <taxon>Chytridiomycota</taxon>
        <taxon>Chytridiomycota incertae sedis</taxon>
        <taxon>Chytridiomycetes</taxon>
        <taxon>Caulochytriales</taxon>
        <taxon>Caulochytriaceae</taxon>
        <taxon>Caulochytrium</taxon>
    </lineage>
</organism>